<dbReference type="Pfam" id="PF00258">
    <property type="entry name" value="Flavodoxin_1"/>
    <property type="match status" value="1"/>
</dbReference>
<dbReference type="Gene3D" id="1.20.990.10">
    <property type="entry name" value="NADPH-cytochrome p450 Reductase, Chain A, domain 3"/>
    <property type="match status" value="1"/>
</dbReference>
<dbReference type="SUPFAM" id="SSF52218">
    <property type="entry name" value="Flavoproteins"/>
    <property type="match status" value="1"/>
</dbReference>
<dbReference type="PANTHER" id="PTHR19384:SF17">
    <property type="entry name" value="NADPH--CYTOCHROME P450 REDUCTASE"/>
    <property type="match status" value="1"/>
</dbReference>
<evidence type="ECO:0000256" key="2">
    <source>
        <dbReference type="SAM" id="MobiDB-lite"/>
    </source>
</evidence>
<organism evidence="4 5">
    <name type="scientific">Saccharopolyspora gregorii</name>
    <dbReference type="NCBI Taxonomy" id="33914"/>
    <lineage>
        <taxon>Bacteria</taxon>
        <taxon>Bacillati</taxon>
        <taxon>Actinomycetota</taxon>
        <taxon>Actinomycetes</taxon>
        <taxon>Pseudonocardiales</taxon>
        <taxon>Pseudonocardiaceae</taxon>
        <taxon>Saccharopolyspora</taxon>
    </lineage>
</organism>
<feature type="domain" description="Flavodoxin-like" evidence="3">
    <location>
        <begin position="1"/>
        <end position="74"/>
    </location>
</feature>
<keyword evidence="1" id="KW-0285">Flavoprotein</keyword>
<name>A0ABP6RIG5_9PSEU</name>
<dbReference type="SUPFAM" id="SSF63380">
    <property type="entry name" value="Riboflavin synthase domain-like"/>
    <property type="match status" value="1"/>
</dbReference>
<dbReference type="EMBL" id="BAAAYK010000004">
    <property type="protein sequence ID" value="GAA3352432.1"/>
    <property type="molecule type" value="Genomic_DNA"/>
</dbReference>
<dbReference type="Proteomes" id="UP001500483">
    <property type="component" value="Unassembled WGS sequence"/>
</dbReference>
<evidence type="ECO:0000313" key="5">
    <source>
        <dbReference type="Proteomes" id="UP001500483"/>
    </source>
</evidence>
<reference evidence="5" key="1">
    <citation type="journal article" date="2019" name="Int. J. Syst. Evol. Microbiol.">
        <title>The Global Catalogue of Microorganisms (GCM) 10K type strain sequencing project: providing services to taxonomists for standard genome sequencing and annotation.</title>
        <authorList>
            <consortium name="The Broad Institute Genomics Platform"/>
            <consortium name="The Broad Institute Genome Sequencing Center for Infectious Disease"/>
            <person name="Wu L."/>
            <person name="Ma J."/>
        </authorList>
    </citation>
    <scope>NUCLEOTIDE SEQUENCE [LARGE SCALE GENOMIC DNA]</scope>
    <source>
        <strain evidence="5">JCM 9687</strain>
    </source>
</reference>
<evidence type="ECO:0000256" key="1">
    <source>
        <dbReference type="ARBA" id="ARBA00022630"/>
    </source>
</evidence>
<dbReference type="InterPro" id="IPR017938">
    <property type="entry name" value="Riboflavin_synthase-like_b-brl"/>
</dbReference>
<keyword evidence="5" id="KW-1185">Reference proteome</keyword>
<dbReference type="Gene3D" id="3.40.50.360">
    <property type="match status" value="1"/>
</dbReference>
<dbReference type="InterPro" id="IPR001094">
    <property type="entry name" value="Flavdoxin-like"/>
</dbReference>
<comment type="caution">
    <text evidence="4">The sequence shown here is derived from an EMBL/GenBank/DDBJ whole genome shotgun (WGS) entry which is preliminary data.</text>
</comment>
<dbReference type="InterPro" id="IPR023173">
    <property type="entry name" value="NADPH_Cyt_P450_Rdtase_alpha"/>
</dbReference>
<feature type="region of interest" description="Disordered" evidence="2">
    <location>
        <begin position="123"/>
        <end position="186"/>
    </location>
</feature>
<feature type="compositionally biased region" description="Low complexity" evidence="2">
    <location>
        <begin position="164"/>
        <end position="176"/>
    </location>
</feature>
<gene>
    <name evidence="4" type="ORF">GCM10020366_02050</name>
</gene>
<dbReference type="PRINTS" id="PR00369">
    <property type="entry name" value="FLAVODOXIN"/>
</dbReference>
<evidence type="ECO:0000313" key="4">
    <source>
        <dbReference type="EMBL" id="GAA3352432.1"/>
    </source>
</evidence>
<dbReference type="PROSITE" id="PS50902">
    <property type="entry name" value="FLAVODOXIN_LIKE"/>
    <property type="match status" value="1"/>
</dbReference>
<protein>
    <recommendedName>
        <fullName evidence="3">Flavodoxin-like domain-containing protein</fullName>
    </recommendedName>
</protein>
<feature type="compositionally biased region" description="Gly residues" evidence="2">
    <location>
        <begin position="148"/>
        <end position="163"/>
    </location>
</feature>
<feature type="compositionally biased region" description="Polar residues" evidence="2">
    <location>
        <begin position="123"/>
        <end position="135"/>
    </location>
</feature>
<dbReference type="InterPro" id="IPR029039">
    <property type="entry name" value="Flavoprotein-like_sf"/>
</dbReference>
<accession>A0ABP6RIG5</accession>
<dbReference type="PANTHER" id="PTHR19384">
    <property type="entry name" value="NITRIC OXIDE SYNTHASE-RELATED"/>
    <property type="match status" value="1"/>
</dbReference>
<evidence type="ECO:0000259" key="3">
    <source>
        <dbReference type="PROSITE" id="PS50902"/>
    </source>
</evidence>
<dbReference type="InterPro" id="IPR008254">
    <property type="entry name" value="Flavodoxin/NO_synth"/>
</dbReference>
<sequence>MRWLREQPDGSLDGVRYAVFGCGNTDWARTYQAVPAEVDEQLARAGAKRLLPRGRADARGDFFGDFDDWYAGFWEPVAAEFELGDATPATGPRLTAEHVGAVRDPIVRANDLQWGTVVANRPLSSRTSAPSTTWRSPCPRASVPRRGLPGGAAGESAGRGGAGAQPLRAGPRRPGGAARGGHSLPTGAHVAAGELLGSYVELGRPATRRQLDELAGATVCPPDAQALRALAADPEVHAEQVLRPGVTVLELLERYPPAALTSARSWRC</sequence>
<proteinExistence type="predicted"/>